<dbReference type="SUPFAM" id="SSF142019">
    <property type="entry name" value="Nqo1 FMN-binding domain-like"/>
    <property type="match status" value="1"/>
</dbReference>
<dbReference type="SUPFAM" id="SSF142984">
    <property type="entry name" value="Nqo1 middle domain-like"/>
    <property type="match status" value="1"/>
</dbReference>
<dbReference type="InterPro" id="IPR037225">
    <property type="entry name" value="Nuo51_FMN-bd_sf"/>
</dbReference>
<evidence type="ECO:0000313" key="11">
    <source>
        <dbReference type="Proteomes" id="UP000214588"/>
    </source>
</evidence>
<protein>
    <submittedName>
        <fullName evidence="10">Proline reductase-associated electron transfer protein PrdC</fullName>
    </submittedName>
</protein>
<dbReference type="PANTHER" id="PTHR43034:SF2">
    <property type="entry name" value="ION-TRANSLOCATING OXIDOREDUCTASE COMPLEX SUBUNIT C"/>
    <property type="match status" value="1"/>
</dbReference>
<dbReference type="Pfam" id="PF13375">
    <property type="entry name" value="RnfC_N"/>
    <property type="match status" value="1"/>
</dbReference>
<keyword evidence="4" id="KW-0677">Repeat</keyword>
<dbReference type="NCBIfam" id="TIGR04481">
    <property type="entry name" value="PR_assoc_PrdC"/>
    <property type="match status" value="1"/>
</dbReference>
<proteinExistence type="predicted"/>
<dbReference type="AlphaFoldDB" id="A0A226BZG5"/>
<evidence type="ECO:0000259" key="8">
    <source>
        <dbReference type="Pfam" id="PF01512"/>
    </source>
</evidence>
<evidence type="ECO:0000256" key="2">
    <source>
        <dbReference type="ARBA" id="ARBA00022485"/>
    </source>
</evidence>
<evidence type="ECO:0000256" key="6">
    <source>
        <dbReference type="ARBA" id="ARBA00023004"/>
    </source>
</evidence>
<dbReference type="InterPro" id="IPR026902">
    <property type="entry name" value="RnfC_N"/>
</dbReference>
<accession>A0A226BZG5</accession>
<dbReference type="PANTHER" id="PTHR43034">
    <property type="entry name" value="ION-TRANSLOCATING OXIDOREDUCTASE COMPLEX SUBUNIT C"/>
    <property type="match status" value="1"/>
</dbReference>
<keyword evidence="7" id="KW-0411">Iron-sulfur</keyword>
<dbReference type="InterPro" id="IPR031001">
    <property type="entry name" value="PR_assoc_PrdC"/>
</dbReference>
<keyword evidence="1" id="KW-0813">Transport</keyword>
<organism evidence="10 11">
    <name type="scientific">Natranaerobius trueperi</name>
    <dbReference type="NCBI Taxonomy" id="759412"/>
    <lineage>
        <taxon>Bacteria</taxon>
        <taxon>Bacillati</taxon>
        <taxon>Bacillota</taxon>
        <taxon>Clostridia</taxon>
        <taxon>Natranaerobiales</taxon>
        <taxon>Natranaerobiaceae</taxon>
        <taxon>Natranaerobius</taxon>
    </lineage>
</organism>
<keyword evidence="3" id="KW-0479">Metal-binding</keyword>
<keyword evidence="5" id="KW-0249">Electron transport</keyword>
<dbReference type="GO" id="GO:0009055">
    <property type="term" value="F:electron transfer activity"/>
    <property type="evidence" value="ECO:0007669"/>
    <property type="project" value="InterPro"/>
</dbReference>
<dbReference type="GO" id="GO:0016020">
    <property type="term" value="C:membrane"/>
    <property type="evidence" value="ECO:0007669"/>
    <property type="project" value="InterPro"/>
</dbReference>
<dbReference type="Gene3D" id="3.40.50.11540">
    <property type="entry name" value="NADH-ubiquinone oxidoreductase 51kDa subunit"/>
    <property type="match status" value="1"/>
</dbReference>
<dbReference type="InterPro" id="IPR011538">
    <property type="entry name" value="Nuo51_FMN-bd"/>
</dbReference>
<dbReference type="EMBL" id="NIQC01000005">
    <property type="protein sequence ID" value="OWZ84423.1"/>
    <property type="molecule type" value="Genomic_DNA"/>
</dbReference>
<dbReference type="Proteomes" id="UP000214588">
    <property type="component" value="Unassembled WGS sequence"/>
</dbReference>
<feature type="domain" description="RnfC Barrel sandwich hybrid" evidence="9">
    <location>
        <begin position="2"/>
        <end position="51"/>
    </location>
</feature>
<keyword evidence="11" id="KW-1185">Reference proteome</keyword>
<reference evidence="10 11" key="1">
    <citation type="submission" date="2017-06" db="EMBL/GenBank/DDBJ databases">
        <title>Draft Genome Sequence of Natranaerobius trueperi halophilic, alkalithermophilic bacteria from soda lakes.</title>
        <authorList>
            <person name="Zhao B."/>
        </authorList>
    </citation>
    <scope>NUCLEOTIDE SEQUENCE [LARGE SCALE GENOMIC DNA]</scope>
    <source>
        <strain evidence="10 11">DSM 18760</strain>
    </source>
</reference>
<evidence type="ECO:0000256" key="5">
    <source>
        <dbReference type="ARBA" id="ARBA00022982"/>
    </source>
</evidence>
<dbReference type="OrthoDB" id="9767754at2"/>
<evidence type="ECO:0000256" key="1">
    <source>
        <dbReference type="ARBA" id="ARBA00022448"/>
    </source>
</evidence>
<keyword evidence="6" id="KW-0408">Iron</keyword>
<gene>
    <name evidence="10" type="primary">prdC</name>
    <name evidence="10" type="ORF">CDO51_03655</name>
</gene>
<feature type="domain" description="NADH-ubiquinone oxidoreductase 51kDa subunit FMN-binding" evidence="8">
    <location>
        <begin position="87"/>
        <end position="231"/>
    </location>
</feature>
<keyword evidence="2" id="KW-0004">4Fe-4S</keyword>
<evidence type="ECO:0000259" key="9">
    <source>
        <dbReference type="Pfam" id="PF13375"/>
    </source>
</evidence>
<dbReference type="GO" id="GO:0051539">
    <property type="term" value="F:4 iron, 4 sulfur cluster binding"/>
    <property type="evidence" value="ECO:0007669"/>
    <property type="project" value="UniProtKB-KW"/>
</dbReference>
<dbReference type="GO" id="GO:0046872">
    <property type="term" value="F:metal ion binding"/>
    <property type="evidence" value="ECO:0007669"/>
    <property type="project" value="UniProtKB-KW"/>
</dbReference>
<evidence type="ECO:0000256" key="4">
    <source>
        <dbReference type="ARBA" id="ARBA00022737"/>
    </source>
</evidence>
<sequence length="436" mass="47049">MNHIGEPAEPLVEIGETVETGQVIAKSEEDALGSIYHSSIEGKVKDVTNEAIFIKPLDKDGLPIQEMSPESEKDILKLDEDDSLSLIKAAGVVGSGGAGFPTYKKLDLDLGGEGIVIANGVECEPYLLHNKERMKKNPEDIITGIKTAMSLVNANKAYIVVKEKEKKVVDVLTNKLKDEEKIEVKTVKDIYPMGEERAIIREVLGKLLEPDELPLEANTVVLNIETLLNVKRAIVDRTPVVAKDITLVGRIGEGRTQKPLFDVPLGTTIEELIEESGGLSNSVGEIIMGGPFTGQNVTLETPVNKTTGGVIVTLPLPNREKMKVGLLECGCGGQGERLTELAEKMGAEVVGTEKCKQAVEMKNGNLKCTNPGECPGQAEKILNLKKNKADAVITGTCADCTNTVMGVAPKLKLGVFHSTDHVNRTMGDRLVRKLKE</sequence>
<evidence type="ECO:0000256" key="3">
    <source>
        <dbReference type="ARBA" id="ARBA00022723"/>
    </source>
</evidence>
<comment type="caution">
    <text evidence="10">The sequence shown here is derived from an EMBL/GenBank/DDBJ whole genome shotgun (WGS) entry which is preliminary data.</text>
</comment>
<dbReference type="InterPro" id="IPR010208">
    <property type="entry name" value="Ion_transpt_RnfC/RsxC"/>
</dbReference>
<evidence type="ECO:0000313" key="10">
    <source>
        <dbReference type="EMBL" id="OWZ84423.1"/>
    </source>
</evidence>
<evidence type="ECO:0000256" key="7">
    <source>
        <dbReference type="ARBA" id="ARBA00023014"/>
    </source>
</evidence>
<name>A0A226BZG5_9FIRM</name>
<dbReference type="Pfam" id="PF01512">
    <property type="entry name" value="Complex1_51K"/>
    <property type="match status" value="1"/>
</dbReference>